<feature type="transmembrane region" description="Helical" evidence="6">
    <location>
        <begin position="251"/>
        <end position="282"/>
    </location>
</feature>
<feature type="transmembrane region" description="Helical" evidence="6">
    <location>
        <begin position="303"/>
        <end position="323"/>
    </location>
</feature>
<evidence type="ECO:0000256" key="3">
    <source>
        <dbReference type="ARBA" id="ARBA00022692"/>
    </source>
</evidence>
<dbReference type="HOGENOM" id="CLU_019122_1_1_11"/>
<evidence type="ECO:0000256" key="5">
    <source>
        <dbReference type="ARBA" id="ARBA00023136"/>
    </source>
</evidence>
<keyword evidence="2" id="KW-1003">Cell membrane</keyword>
<dbReference type="AlphaFoldDB" id="E6K0B5"/>
<organism evidence="8 9">
    <name type="scientific">Parascardovia denticolens DSM 10105 = JCM 12538</name>
    <dbReference type="NCBI Taxonomy" id="864564"/>
    <lineage>
        <taxon>Bacteria</taxon>
        <taxon>Bacillati</taxon>
        <taxon>Actinomycetota</taxon>
        <taxon>Actinomycetes</taxon>
        <taxon>Bifidobacteriales</taxon>
        <taxon>Bifidobacteriaceae</taxon>
        <taxon>Parascardovia</taxon>
    </lineage>
</organism>
<evidence type="ECO:0000259" key="7">
    <source>
        <dbReference type="Pfam" id="PF02687"/>
    </source>
</evidence>
<gene>
    <name evidence="8" type="ORF">HMPREF0620_1193</name>
</gene>
<dbReference type="EMBL" id="AEON01000001">
    <property type="protein sequence ID" value="EFT84188.1"/>
    <property type="molecule type" value="Genomic_DNA"/>
</dbReference>
<evidence type="ECO:0000256" key="2">
    <source>
        <dbReference type="ARBA" id="ARBA00022475"/>
    </source>
</evidence>
<feature type="transmembrane region" description="Helical" evidence="6">
    <location>
        <begin position="438"/>
        <end position="459"/>
    </location>
</feature>
<dbReference type="InterPro" id="IPR003838">
    <property type="entry name" value="ABC3_permease_C"/>
</dbReference>
<name>E6K0B5_PARDN</name>
<feature type="transmembrane region" description="Helical" evidence="6">
    <location>
        <begin position="353"/>
        <end position="375"/>
    </location>
</feature>
<feature type="transmembrane region" description="Helical" evidence="6">
    <location>
        <begin position="140"/>
        <end position="162"/>
    </location>
</feature>
<accession>E6K0B5</accession>
<dbReference type="GO" id="GO:0005886">
    <property type="term" value="C:plasma membrane"/>
    <property type="evidence" value="ECO:0007669"/>
    <property type="project" value="UniProtKB-SubCell"/>
</dbReference>
<keyword evidence="9" id="KW-1185">Reference proteome</keyword>
<keyword evidence="5 6" id="KW-0472">Membrane</keyword>
<protein>
    <submittedName>
        <fullName evidence="8">Efflux ABC transporter, permease protein</fullName>
    </submittedName>
</protein>
<evidence type="ECO:0000256" key="4">
    <source>
        <dbReference type="ARBA" id="ARBA00022989"/>
    </source>
</evidence>
<dbReference type="KEGG" id="pdo:PSDT_0473"/>
<dbReference type="RefSeq" id="WP_006289840.1">
    <property type="nucleotide sequence ID" value="NZ_AP012333.1"/>
</dbReference>
<dbReference type="Pfam" id="PF02687">
    <property type="entry name" value="FtsX"/>
    <property type="match status" value="1"/>
</dbReference>
<reference evidence="8 9" key="1">
    <citation type="submission" date="2010-12" db="EMBL/GenBank/DDBJ databases">
        <authorList>
            <person name="Muzny D."/>
            <person name="Qin X."/>
            <person name="Buhay C."/>
            <person name="Dugan-Rocha S."/>
            <person name="Ding Y."/>
            <person name="Chen G."/>
            <person name="Hawes A."/>
            <person name="Holder M."/>
            <person name="Jhangiani S."/>
            <person name="Johnson A."/>
            <person name="Khan Z."/>
            <person name="Li Z."/>
            <person name="Liu W."/>
            <person name="Liu X."/>
            <person name="Perez L."/>
            <person name="Shen H."/>
            <person name="Wang Q."/>
            <person name="Watt J."/>
            <person name="Xi L."/>
            <person name="Xin Y."/>
            <person name="Zhou J."/>
            <person name="Deng J."/>
            <person name="Jiang H."/>
            <person name="Liu Y."/>
            <person name="Qu J."/>
            <person name="Song X.-Z."/>
            <person name="Zhang L."/>
            <person name="Villasana D."/>
            <person name="Johnson A."/>
            <person name="Liu J."/>
            <person name="Liyanage D."/>
            <person name="Lorensuhewa L."/>
            <person name="Robinson T."/>
            <person name="Song A."/>
            <person name="Song B.-B."/>
            <person name="Dinh H."/>
            <person name="Thornton R."/>
            <person name="Coyle M."/>
            <person name="Francisco L."/>
            <person name="Jackson L."/>
            <person name="Javaid M."/>
            <person name="Korchina V."/>
            <person name="Kovar C."/>
            <person name="Mata R."/>
            <person name="Mathew T."/>
            <person name="Ngo R."/>
            <person name="Nguyen L."/>
            <person name="Nguyen N."/>
            <person name="Okwuonu G."/>
            <person name="Ongeri F."/>
            <person name="Pham C."/>
            <person name="Simmons D."/>
            <person name="Wilczek-Boney K."/>
            <person name="Hale W."/>
            <person name="Jakkamsetti A."/>
            <person name="Pham P."/>
            <person name="Ruth R."/>
            <person name="San Lucas F."/>
            <person name="Warren J."/>
            <person name="Zhang J."/>
            <person name="Zhao Z."/>
            <person name="Zhou C."/>
            <person name="Zhu D."/>
            <person name="Lee S."/>
            <person name="Bess C."/>
            <person name="Blankenburg K."/>
            <person name="Forbes L."/>
            <person name="Fu Q."/>
            <person name="Gubbala S."/>
            <person name="Hirani K."/>
            <person name="Jayaseelan J.C."/>
            <person name="Lara F."/>
            <person name="Munidasa M."/>
            <person name="Palculict T."/>
            <person name="Patil S."/>
            <person name="Pu L.-L."/>
            <person name="Saada N."/>
            <person name="Tang L."/>
            <person name="Weissenberger G."/>
            <person name="Zhu Y."/>
            <person name="Hemphill L."/>
            <person name="Shang Y."/>
            <person name="Youmans B."/>
            <person name="Ayvaz T."/>
            <person name="Ross M."/>
            <person name="Santibanez J."/>
            <person name="Aqrawi P."/>
            <person name="Gross S."/>
            <person name="Joshi V."/>
            <person name="Fowler G."/>
            <person name="Nazareth L."/>
            <person name="Reid J."/>
            <person name="Worley K."/>
            <person name="Petrosino J."/>
            <person name="Highlander S."/>
            <person name="Gibbs R."/>
        </authorList>
    </citation>
    <scope>NUCLEOTIDE SEQUENCE [LARGE SCALE GENOMIC DNA]</scope>
    <source>
        <strain evidence="8 9">DSM 10105</strain>
    </source>
</reference>
<feature type="transmembrane region" description="Helical" evidence="6">
    <location>
        <begin position="33"/>
        <end position="61"/>
    </location>
</feature>
<keyword evidence="4 6" id="KW-1133">Transmembrane helix</keyword>
<feature type="transmembrane region" description="Helical" evidence="6">
    <location>
        <begin position="220"/>
        <end position="239"/>
    </location>
</feature>
<comment type="caution">
    <text evidence="8">The sequence shown here is derived from an EMBL/GenBank/DDBJ whole genome shotgun (WGS) entry which is preliminary data.</text>
</comment>
<feature type="transmembrane region" description="Helical" evidence="6">
    <location>
        <begin position="81"/>
        <end position="104"/>
    </location>
</feature>
<evidence type="ECO:0000256" key="6">
    <source>
        <dbReference type="SAM" id="Phobius"/>
    </source>
</evidence>
<proteinExistence type="predicted"/>
<sequence length="472" mass="50394">MNTEQKQSSSGSSLISFRLANSLMRSSKDDRRINALAILAFTVSMGIFLTVIGGFHAFVIRSQEAKTLFTNPITQEMASSYIIYAGIAIALIIAPLATLSAHAARLTLRRRDRRLSTLRLAGATQAQTTLLTVMESARQALIGSLLGCLLYLACIPLVRLIVFQGLPFSFSQLWVGFPIMIAAVVAITLICMLSALVSLRKVNISPLGTSMRVGNPQMSKARIAVGAVLLAFVVFIFTSRAGGGQDMLGKVLIAVAGVSIIVGVINLIAPLFISLFAKLLVLHPINASWLIGLRRLIDDPKRAWRSSAGVGLAVFVCAIAAAAEVTSAGGSNKPSYDQAMQIYMLDIGTGGRLTLAFVSILASVSAMVTQSAMVYDQADQYLSLSMEGADRKVLDKARRVETVTPLLMVTIICTILGLLLLSTAGMQTMVSPTFLPSYLLMVAASVALVIFGGMASRIASRQVSARMVRQDD</sequence>
<keyword evidence="3 6" id="KW-0812">Transmembrane</keyword>
<comment type="subcellular location">
    <subcellularLocation>
        <location evidence="1">Cell membrane</location>
        <topology evidence="1">Multi-pass membrane protein</topology>
    </subcellularLocation>
</comment>
<dbReference type="eggNOG" id="COG0577">
    <property type="taxonomic scope" value="Bacteria"/>
</dbReference>
<dbReference type="PATRIC" id="fig|864564.6.peg.520"/>
<dbReference type="Proteomes" id="UP000004946">
    <property type="component" value="Chromosome"/>
</dbReference>
<feature type="domain" description="ABC3 transporter permease C-terminal" evidence="7">
    <location>
        <begin position="108"/>
        <end position="204"/>
    </location>
</feature>
<evidence type="ECO:0000313" key="8">
    <source>
        <dbReference type="EMBL" id="EFT84188.1"/>
    </source>
</evidence>
<evidence type="ECO:0000256" key="1">
    <source>
        <dbReference type="ARBA" id="ARBA00004651"/>
    </source>
</evidence>
<evidence type="ECO:0000313" key="9">
    <source>
        <dbReference type="Proteomes" id="UP000004946"/>
    </source>
</evidence>
<feature type="transmembrane region" description="Helical" evidence="6">
    <location>
        <begin position="406"/>
        <end position="426"/>
    </location>
</feature>
<feature type="transmembrane region" description="Helical" evidence="6">
    <location>
        <begin position="174"/>
        <end position="199"/>
    </location>
</feature>